<gene>
    <name evidence="1" type="ORF">QN243_21170</name>
</gene>
<evidence type="ECO:0000313" key="1">
    <source>
        <dbReference type="EMBL" id="WOS40861.1"/>
    </source>
</evidence>
<organism evidence="1 2">
    <name type="scientific">Xanthomonas rydalmerensis</name>
    <dbReference type="NCBI Taxonomy" id="3046274"/>
    <lineage>
        <taxon>Bacteria</taxon>
        <taxon>Pseudomonadati</taxon>
        <taxon>Pseudomonadota</taxon>
        <taxon>Gammaproteobacteria</taxon>
        <taxon>Lysobacterales</taxon>
        <taxon>Lysobacteraceae</taxon>
        <taxon>Xanthomonas</taxon>
    </lineage>
</organism>
<dbReference type="Gene3D" id="3.30.500.20">
    <property type="entry name" value="BH3703-like domains"/>
    <property type="match status" value="1"/>
</dbReference>
<keyword evidence="2" id="KW-1185">Reference proteome</keyword>
<dbReference type="InterPro" id="IPR036170">
    <property type="entry name" value="YezG-like_sf"/>
</dbReference>
<proteinExistence type="predicted"/>
<dbReference type="Proteomes" id="UP001302020">
    <property type="component" value="Chromosome"/>
</dbReference>
<sequence length="108" mass="12596">MEREIYILNEIVQLMHDSAPDGYEEAICEFSYEKYEDSWSVGSKYSFVRDGVSFSELLDDPDDEISGLVRELHQVMEQENRENWEKFTIKLSSSGAAKTNFFYDSSKN</sequence>
<reference evidence="1 2" key="1">
    <citation type="submission" date="2023-05" db="EMBL/GenBank/DDBJ databases">
        <title>Xanthomonas rydalmerenesis sp. nov., a novel Xanthomonas species isolated from Fragaria x ananassa.</title>
        <authorList>
            <person name="McKnight D.J.E."/>
            <person name="Wong-Bajracharya J."/>
            <person name="Okoh E.B."/>
            <person name="Snijders F."/>
            <person name="Lidbetter F."/>
            <person name="Webster J."/>
            <person name="Djordjevic S.P."/>
            <person name="Bogema D.R."/>
            <person name="Chapman T.A."/>
        </authorList>
    </citation>
    <scope>NUCLEOTIDE SEQUENCE [LARGE SCALE GENOMIC DNA]</scope>
    <source>
        <strain evidence="1 2">DAR34883</strain>
    </source>
</reference>
<dbReference type="RefSeq" id="WP_317844175.1">
    <property type="nucleotide sequence ID" value="NZ_CP126170.1"/>
</dbReference>
<dbReference type="Pfam" id="PF04634">
    <property type="entry name" value="YezG-like"/>
    <property type="match status" value="1"/>
</dbReference>
<name>A0ABZ0JN75_9XANT</name>
<accession>A0ABZ0JN75</accession>
<dbReference type="EMBL" id="CP126172">
    <property type="protein sequence ID" value="WOS40861.1"/>
    <property type="molecule type" value="Genomic_DNA"/>
</dbReference>
<protein>
    <submittedName>
        <fullName evidence="1">DUF600 family protein</fullName>
    </submittedName>
</protein>
<evidence type="ECO:0000313" key="2">
    <source>
        <dbReference type="Proteomes" id="UP001302020"/>
    </source>
</evidence>
<dbReference type="InterPro" id="IPR006728">
    <property type="entry name" value="YezG-like"/>
</dbReference>
<dbReference type="SUPFAM" id="SSF160424">
    <property type="entry name" value="BH3703-like"/>
    <property type="match status" value="1"/>
</dbReference>